<evidence type="ECO:0000256" key="1">
    <source>
        <dbReference type="ARBA" id="ARBA00004229"/>
    </source>
</evidence>
<dbReference type="PANTHER" id="PTHR33926">
    <property type="entry name" value="PROTEIN TIC 22, CHLOROPLASTIC"/>
    <property type="match status" value="1"/>
</dbReference>
<dbReference type="EMBL" id="JADGMS010000014">
    <property type="protein sequence ID" value="KAF9669464.1"/>
    <property type="molecule type" value="Genomic_DNA"/>
</dbReference>
<evidence type="ECO:0000256" key="2">
    <source>
        <dbReference type="ARBA" id="ARBA00022528"/>
    </source>
</evidence>
<proteinExistence type="predicted"/>
<dbReference type="PROSITE" id="PS51257">
    <property type="entry name" value="PROKAR_LIPOPROTEIN"/>
    <property type="match status" value="1"/>
</dbReference>
<keyword evidence="2" id="KW-0150">Chloroplast</keyword>
<keyword evidence="5" id="KW-1185">Reference proteome</keyword>
<dbReference type="GO" id="GO:0015031">
    <property type="term" value="P:protein transport"/>
    <property type="evidence" value="ECO:0007669"/>
    <property type="project" value="InterPro"/>
</dbReference>
<comment type="caution">
    <text evidence="4">The sequence shown here is derived from an EMBL/GenBank/DDBJ whole genome shotgun (WGS) entry which is preliminary data.</text>
</comment>
<dbReference type="Pfam" id="PF04278">
    <property type="entry name" value="Tic22"/>
    <property type="match status" value="1"/>
</dbReference>
<evidence type="ECO:0000256" key="3">
    <source>
        <dbReference type="ARBA" id="ARBA00022640"/>
    </source>
</evidence>
<dbReference type="OrthoDB" id="196308at2759"/>
<protein>
    <submittedName>
        <fullName evidence="4">Uncharacterized protein</fullName>
    </submittedName>
</protein>
<dbReference type="PANTHER" id="PTHR33926:SF1">
    <property type="entry name" value="PROTEIN TIC 22-LIKE, CHLOROPLASTIC"/>
    <property type="match status" value="1"/>
</dbReference>
<gene>
    <name evidence="4" type="ORF">SADUNF_Sadunf14G0110300</name>
</gene>
<accession>A0A835JJD7</accession>
<dbReference type="Proteomes" id="UP000657918">
    <property type="component" value="Unassembled WGS sequence"/>
</dbReference>
<comment type="subcellular location">
    <subcellularLocation>
        <location evidence="1">Plastid</location>
        <location evidence="1">Chloroplast</location>
    </subcellularLocation>
</comment>
<dbReference type="AlphaFoldDB" id="A0A835JJD7"/>
<dbReference type="InterPro" id="IPR007378">
    <property type="entry name" value="Tic22-like"/>
</dbReference>
<keyword evidence="3" id="KW-0934">Plastid</keyword>
<dbReference type="GO" id="GO:0009507">
    <property type="term" value="C:chloroplast"/>
    <property type="evidence" value="ECO:0007669"/>
    <property type="project" value="UniProtKB-SubCell"/>
</dbReference>
<evidence type="ECO:0000313" key="5">
    <source>
        <dbReference type="Proteomes" id="UP000657918"/>
    </source>
</evidence>
<reference evidence="4 5" key="1">
    <citation type="submission" date="2020-10" db="EMBL/GenBank/DDBJ databases">
        <title>Plant Genome Project.</title>
        <authorList>
            <person name="Zhang R.-G."/>
        </authorList>
    </citation>
    <scope>NUCLEOTIDE SEQUENCE [LARGE SCALE GENOMIC DNA]</scope>
    <source>
        <strain evidence="4">FAFU-HL-1</strain>
        <tissue evidence="4">Leaf</tissue>
    </source>
</reference>
<name>A0A835JJD7_9ROSI</name>
<organism evidence="4 5">
    <name type="scientific">Salix dunnii</name>
    <dbReference type="NCBI Taxonomy" id="1413687"/>
    <lineage>
        <taxon>Eukaryota</taxon>
        <taxon>Viridiplantae</taxon>
        <taxon>Streptophyta</taxon>
        <taxon>Embryophyta</taxon>
        <taxon>Tracheophyta</taxon>
        <taxon>Spermatophyta</taxon>
        <taxon>Magnoliopsida</taxon>
        <taxon>eudicotyledons</taxon>
        <taxon>Gunneridae</taxon>
        <taxon>Pentapetalae</taxon>
        <taxon>rosids</taxon>
        <taxon>fabids</taxon>
        <taxon>Malpighiales</taxon>
        <taxon>Salicaceae</taxon>
        <taxon>Saliceae</taxon>
        <taxon>Salix</taxon>
    </lineage>
</organism>
<sequence>MRPAGLLVGMGSFTAVSCSVRGWVAGFVGPNLERERTGLPDDEFSGVPVFQLQFSYPHSCFFQEDLEKSLSRASREQHKLNPAFRQGDIEVAVFEEILKCLKEGSTTTWDDVVFIPPGFDVSTTIPK</sequence>
<evidence type="ECO:0000313" key="4">
    <source>
        <dbReference type="EMBL" id="KAF9669464.1"/>
    </source>
</evidence>